<dbReference type="Proteomes" id="UP000299102">
    <property type="component" value="Unassembled WGS sequence"/>
</dbReference>
<name>A0A4C1TUY0_EUMVA</name>
<keyword evidence="2" id="KW-1185">Reference proteome</keyword>
<proteinExistence type="predicted"/>
<sequence length="163" mass="18177">MDGGGKYRHLTGTFRRIICGAARPRRQGAPRALAAHSTRAITDILETSSVVNFYKYAARAAHYDTSASTAFCTWAPGQNRVGSAVRSVAGGAFRNRHRKKVPPRRSAGGGRSLPVLCVVESAPVTFRFGSHSRIYYGYRPKYTRKYERRRAEGGRRPRHPHEC</sequence>
<evidence type="ECO:0000313" key="1">
    <source>
        <dbReference type="EMBL" id="GBP17841.1"/>
    </source>
</evidence>
<organism evidence="1 2">
    <name type="scientific">Eumeta variegata</name>
    <name type="common">Bagworm moth</name>
    <name type="synonym">Eumeta japonica</name>
    <dbReference type="NCBI Taxonomy" id="151549"/>
    <lineage>
        <taxon>Eukaryota</taxon>
        <taxon>Metazoa</taxon>
        <taxon>Ecdysozoa</taxon>
        <taxon>Arthropoda</taxon>
        <taxon>Hexapoda</taxon>
        <taxon>Insecta</taxon>
        <taxon>Pterygota</taxon>
        <taxon>Neoptera</taxon>
        <taxon>Endopterygota</taxon>
        <taxon>Lepidoptera</taxon>
        <taxon>Glossata</taxon>
        <taxon>Ditrysia</taxon>
        <taxon>Tineoidea</taxon>
        <taxon>Psychidae</taxon>
        <taxon>Oiketicinae</taxon>
        <taxon>Eumeta</taxon>
    </lineage>
</organism>
<comment type="caution">
    <text evidence="1">The sequence shown here is derived from an EMBL/GenBank/DDBJ whole genome shotgun (WGS) entry which is preliminary data.</text>
</comment>
<dbReference type="EMBL" id="BGZK01000091">
    <property type="protein sequence ID" value="GBP17841.1"/>
    <property type="molecule type" value="Genomic_DNA"/>
</dbReference>
<gene>
    <name evidence="1" type="ORF">EVAR_7834_1</name>
</gene>
<accession>A0A4C1TUY0</accession>
<evidence type="ECO:0000313" key="2">
    <source>
        <dbReference type="Proteomes" id="UP000299102"/>
    </source>
</evidence>
<reference evidence="1 2" key="1">
    <citation type="journal article" date="2019" name="Commun. Biol.">
        <title>The bagworm genome reveals a unique fibroin gene that provides high tensile strength.</title>
        <authorList>
            <person name="Kono N."/>
            <person name="Nakamura H."/>
            <person name="Ohtoshi R."/>
            <person name="Tomita M."/>
            <person name="Numata K."/>
            <person name="Arakawa K."/>
        </authorList>
    </citation>
    <scope>NUCLEOTIDE SEQUENCE [LARGE SCALE GENOMIC DNA]</scope>
</reference>
<dbReference type="AlphaFoldDB" id="A0A4C1TUY0"/>
<protein>
    <submittedName>
        <fullName evidence="1">Uncharacterized protein</fullName>
    </submittedName>
</protein>